<evidence type="ECO:0000313" key="2">
    <source>
        <dbReference type="EMBL" id="MBB4632562.1"/>
    </source>
</evidence>
<dbReference type="NCBIfam" id="NF006699">
    <property type="entry name" value="PRK09245.1"/>
    <property type="match status" value="1"/>
</dbReference>
<dbReference type="InterPro" id="IPR029045">
    <property type="entry name" value="ClpP/crotonase-like_dom_sf"/>
</dbReference>
<dbReference type="RefSeq" id="WP_184069357.1">
    <property type="nucleotide sequence ID" value="NZ_JACHNZ010000023.1"/>
</dbReference>
<name>A0A7W7B228_9SPHN</name>
<evidence type="ECO:0000256" key="1">
    <source>
        <dbReference type="ARBA" id="ARBA00005254"/>
    </source>
</evidence>
<dbReference type="CDD" id="cd06558">
    <property type="entry name" value="crotonase-like"/>
    <property type="match status" value="1"/>
</dbReference>
<dbReference type="EMBL" id="JACHNZ010000023">
    <property type="protein sequence ID" value="MBB4632562.1"/>
    <property type="molecule type" value="Genomic_DNA"/>
</dbReference>
<protein>
    <submittedName>
        <fullName evidence="2">Enoyl-CoA hydratase/carnithine racemase</fullName>
    </submittedName>
</protein>
<reference evidence="2 3" key="1">
    <citation type="submission" date="2020-08" db="EMBL/GenBank/DDBJ databases">
        <title>Genomic Encyclopedia of Type Strains, Phase IV (KMG-IV): sequencing the most valuable type-strain genomes for metagenomic binning, comparative biology and taxonomic classification.</title>
        <authorList>
            <person name="Goeker M."/>
        </authorList>
    </citation>
    <scope>NUCLEOTIDE SEQUENCE [LARGE SCALE GENOMIC DNA]</scope>
    <source>
        <strain evidence="2 3">DSM 17328</strain>
    </source>
</reference>
<dbReference type="PANTHER" id="PTHR43802:SF1">
    <property type="entry name" value="IP11341P-RELATED"/>
    <property type="match status" value="1"/>
</dbReference>
<dbReference type="SUPFAM" id="SSF52096">
    <property type="entry name" value="ClpP/crotonase"/>
    <property type="match status" value="1"/>
</dbReference>
<dbReference type="PANTHER" id="PTHR43802">
    <property type="entry name" value="ENOYL-COA HYDRATASE"/>
    <property type="match status" value="1"/>
</dbReference>
<dbReference type="AlphaFoldDB" id="A0A7W7B228"/>
<proteinExistence type="inferred from homology"/>
<accession>A0A7W7B228</accession>
<comment type="similarity">
    <text evidence="1">Belongs to the enoyl-CoA hydratase/isomerase family.</text>
</comment>
<gene>
    <name evidence="2" type="ORF">GGQ98_002188</name>
</gene>
<evidence type="ECO:0000313" key="3">
    <source>
        <dbReference type="Proteomes" id="UP000566324"/>
    </source>
</evidence>
<comment type="caution">
    <text evidence="2">The sequence shown here is derived from an EMBL/GenBank/DDBJ whole genome shotgun (WGS) entry which is preliminary data.</text>
</comment>
<dbReference type="InterPro" id="IPR001753">
    <property type="entry name" value="Enoyl-CoA_hydra/iso"/>
</dbReference>
<sequence length="264" mass="27888">MTDLLLTEKTGSILTIILNAPERRNPISDLPMVDALCEAFKAADTDPEVHAVVLTGAGKAFSSGGDVKKMVAGAGLRDALPVNTRSNYREGIQRLPLMFQSIDVPVVAAINGPAIGAGCDLACMCDVRIASETAVFAESFVKVGLVPGDGGAWLLPRIVGFSKACELALTGETIDAAEALRCGLVSRVVAPDQLMTAASDVALKIAANSRPATRLTKRLLREGQTTTLLTLLELSAAFQALAHMTDEHEQAVHAFINRDTPVRK</sequence>
<dbReference type="Proteomes" id="UP000566324">
    <property type="component" value="Unassembled WGS sequence"/>
</dbReference>
<dbReference type="Gene3D" id="1.10.12.10">
    <property type="entry name" value="Lyase 2-enoyl-coa Hydratase, Chain A, domain 2"/>
    <property type="match status" value="1"/>
</dbReference>
<keyword evidence="3" id="KW-1185">Reference proteome</keyword>
<organism evidence="2 3">
    <name type="scientific">Sphingosinicella soli</name>
    <dbReference type="NCBI Taxonomy" id="333708"/>
    <lineage>
        <taxon>Bacteria</taxon>
        <taxon>Pseudomonadati</taxon>
        <taxon>Pseudomonadota</taxon>
        <taxon>Alphaproteobacteria</taxon>
        <taxon>Sphingomonadales</taxon>
        <taxon>Sphingosinicellaceae</taxon>
        <taxon>Sphingosinicella</taxon>
    </lineage>
</organism>
<dbReference type="Pfam" id="PF00378">
    <property type="entry name" value="ECH_1"/>
    <property type="match status" value="1"/>
</dbReference>
<dbReference type="InterPro" id="IPR014748">
    <property type="entry name" value="Enoyl-CoA_hydra_C"/>
</dbReference>
<dbReference type="GO" id="GO:0003824">
    <property type="term" value="F:catalytic activity"/>
    <property type="evidence" value="ECO:0007669"/>
    <property type="project" value="UniProtKB-ARBA"/>
</dbReference>
<dbReference type="Gene3D" id="3.90.226.10">
    <property type="entry name" value="2-enoyl-CoA Hydratase, Chain A, domain 1"/>
    <property type="match status" value="1"/>
</dbReference>